<reference evidence="2 3" key="1">
    <citation type="submission" date="2014-02" db="EMBL/GenBank/DDBJ databases">
        <title>The small core and large imbalanced accessory genome model reveals a collaborative survival strategy of Sorangium cellulosum strains in nature.</title>
        <authorList>
            <person name="Han K."/>
            <person name="Peng R."/>
            <person name="Blom J."/>
            <person name="Li Y.-Z."/>
        </authorList>
    </citation>
    <scope>NUCLEOTIDE SEQUENCE [LARGE SCALE GENOMIC DNA]</scope>
    <source>
        <strain evidence="2 3">So0011-07</strain>
    </source>
</reference>
<accession>A0A150R745</accession>
<dbReference type="EMBL" id="JEMB01003103">
    <property type="protein sequence ID" value="KYF75628.1"/>
    <property type="molecule type" value="Genomic_DNA"/>
</dbReference>
<organism evidence="2 3">
    <name type="scientific">Sorangium cellulosum</name>
    <name type="common">Polyangium cellulosum</name>
    <dbReference type="NCBI Taxonomy" id="56"/>
    <lineage>
        <taxon>Bacteria</taxon>
        <taxon>Pseudomonadati</taxon>
        <taxon>Myxococcota</taxon>
        <taxon>Polyangia</taxon>
        <taxon>Polyangiales</taxon>
        <taxon>Polyangiaceae</taxon>
        <taxon>Sorangium</taxon>
    </lineage>
</organism>
<comment type="caution">
    <text evidence="2">The sequence shown here is derived from an EMBL/GenBank/DDBJ whole genome shotgun (WGS) entry which is preliminary data.</text>
</comment>
<proteinExistence type="predicted"/>
<dbReference type="AlphaFoldDB" id="A0A150R745"/>
<dbReference type="Proteomes" id="UP000075635">
    <property type="component" value="Unassembled WGS sequence"/>
</dbReference>
<keyword evidence="1" id="KW-0732">Signal</keyword>
<gene>
    <name evidence="2" type="ORF">BE17_04740</name>
</gene>
<feature type="chain" id="PRO_5007567599" description="Secreted protein" evidence="1">
    <location>
        <begin position="28"/>
        <end position="99"/>
    </location>
</feature>
<evidence type="ECO:0000313" key="3">
    <source>
        <dbReference type="Proteomes" id="UP000075635"/>
    </source>
</evidence>
<evidence type="ECO:0008006" key="4">
    <source>
        <dbReference type="Google" id="ProtNLM"/>
    </source>
</evidence>
<evidence type="ECO:0000313" key="2">
    <source>
        <dbReference type="EMBL" id="KYF75628.1"/>
    </source>
</evidence>
<name>A0A150R745_SORCE</name>
<feature type="signal peptide" evidence="1">
    <location>
        <begin position="1"/>
        <end position="27"/>
    </location>
</feature>
<protein>
    <recommendedName>
        <fullName evidence="4">Secreted protein</fullName>
    </recommendedName>
</protein>
<evidence type="ECO:0000256" key="1">
    <source>
        <dbReference type="SAM" id="SignalP"/>
    </source>
</evidence>
<sequence length="99" mass="10420">MVAGASAMPRPALTFALLFALASFALGCSGSEPCEVVCAKNAECQPDGPGKETCVTLCLDLSDRASYADAIEHQAECYEEEDWSCDQLASGACDYSPED</sequence>